<feature type="domain" description="Myb-like" evidence="7">
    <location>
        <begin position="11"/>
        <end position="63"/>
    </location>
</feature>
<dbReference type="PROSITE" id="PS50090">
    <property type="entry name" value="MYB_LIKE"/>
    <property type="match status" value="2"/>
</dbReference>
<evidence type="ECO:0000313" key="10">
    <source>
        <dbReference type="Proteomes" id="UP000290289"/>
    </source>
</evidence>
<feature type="domain" description="HTH myb-type" evidence="8">
    <location>
        <begin position="11"/>
        <end position="63"/>
    </location>
</feature>
<protein>
    <recommendedName>
        <fullName evidence="11">MYB domain class transcription factor</fullName>
    </recommendedName>
</protein>
<dbReference type="Pfam" id="PF04578">
    <property type="entry name" value="DUF594"/>
    <property type="match status" value="1"/>
</dbReference>
<evidence type="ECO:0000259" key="7">
    <source>
        <dbReference type="PROSITE" id="PS50090"/>
    </source>
</evidence>
<sequence>MAKRTQRCEKTVAVKKGPWSPEEDHKLVAYIQRYGIWNWSRMPKPAGLARSGKSCRLRWVNYLRPDIKRGNFGKDEEETILELHQAIGNRWSAIAARLPGRTDNEIKNYWHTHMKKRFKAGIESVHEEAKGSGDKEASKNKLSEAGQLFLVDEATKVASLKSEATCSASSSVYFPVWEFDDQKGQIAEQSVCASDVTFGELQSLDSQVWQQEPIFPCDSYINHVTSDYWSSFVVFSDVSCKWGSEVKPAAVKGDVSKSVLFDACILAKELMKMKDKKWDMMSEVRMELLSSTAGHCRANDHAQLLSKGGELVTFVWLLMAHFGIGEQFQINEGHARAKFIVGK</sequence>
<dbReference type="Proteomes" id="UP000290289">
    <property type="component" value="Chromosome 10"/>
</dbReference>
<evidence type="ECO:0000256" key="4">
    <source>
        <dbReference type="ARBA" id="ARBA00023125"/>
    </source>
</evidence>
<evidence type="ECO:0000256" key="6">
    <source>
        <dbReference type="ARBA" id="ARBA00023242"/>
    </source>
</evidence>
<dbReference type="PANTHER" id="PTHR10641:SF1418">
    <property type="entry name" value="MYB-RELATED TRANSCRIPTION FACTOR"/>
    <property type="match status" value="1"/>
</dbReference>
<dbReference type="Gene3D" id="1.10.10.60">
    <property type="entry name" value="Homeodomain-like"/>
    <property type="match status" value="2"/>
</dbReference>
<evidence type="ECO:0008006" key="11">
    <source>
        <dbReference type="Google" id="ProtNLM"/>
    </source>
</evidence>
<dbReference type="PROSITE" id="PS51294">
    <property type="entry name" value="HTH_MYB"/>
    <property type="match status" value="2"/>
</dbReference>
<dbReference type="InterPro" id="IPR001005">
    <property type="entry name" value="SANT/Myb"/>
</dbReference>
<dbReference type="CDD" id="cd00167">
    <property type="entry name" value="SANT"/>
    <property type="match status" value="2"/>
</dbReference>
<keyword evidence="10" id="KW-1185">Reference proteome</keyword>
<dbReference type="EMBL" id="RDQH01000336">
    <property type="protein sequence ID" value="RXH86050.1"/>
    <property type="molecule type" value="Genomic_DNA"/>
</dbReference>
<accession>A0A498IS13</accession>
<evidence type="ECO:0000256" key="3">
    <source>
        <dbReference type="ARBA" id="ARBA00023015"/>
    </source>
</evidence>
<dbReference type="PANTHER" id="PTHR10641">
    <property type="entry name" value="MYB FAMILY TRANSCRIPTION FACTOR"/>
    <property type="match status" value="1"/>
</dbReference>
<keyword evidence="2" id="KW-0677">Repeat</keyword>
<feature type="domain" description="HTH myb-type" evidence="8">
    <location>
        <begin position="64"/>
        <end position="118"/>
    </location>
</feature>
<evidence type="ECO:0000256" key="5">
    <source>
        <dbReference type="ARBA" id="ARBA00023163"/>
    </source>
</evidence>
<dbReference type="GO" id="GO:0005634">
    <property type="term" value="C:nucleus"/>
    <property type="evidence" value="ECO:0007669"/>
    <property type="project" value="UniProtKB-SubCell"/>
</dbReference>
<dbReference type="STRING" id="3750.A0A498IS13"/>
<dbReference type="FunFam" id="1.10.10.60:FF:000015">
    <property type="entry name" value="Transcription factor RAX3"/>
    <property type="match status" value="1"/>
</dbReference>
<keyword evidence="6" id="KW-0539">Nucleus</keyword>
<dbReference type="SUPFAM" id="SSF46689">
    <property type="entry name" value="Homeodomain-like"/>
    <property type="match status" value="1"/>
</dbReference>
<organism evidence="9 10">
    <name type="scientific">Malus domestica</name>
    <name type="common">Apple</name>
    <name type="synonym">Pyrus malus</name>
    <dbReference type="NCBI Taxonomy" id="3750"/>
    <lineage>
        <taxon>Eukaryota</taxon>
        <taxon>Viridiplantae</taxon>
        <taxon>Streptophyta</taxon>
        <taxon>Embryophyta</taxon>
        <taxon>Tracheophyta</taxon>
        <taxon>Spermatophyta</taxon>
        <taxon>Magnoliopsida</taxon>
        <taxon>eudicotyledons</taxon>
        <taxon>Gunneridae</taxon>
        <taxon>Pentapetalae</taxon>
        <taxon>rosids</taxon>
        <taxon>fabids</taxon>
        <taxon>Rosales</taxon>
        <taxon>Rosaceae</taxon>
        <taxon>Amygdaloideae</taxon>
        <taxon>Maleae</taxon>
        <taxon>Malus</taxon>
    </lineage>
</organism>
<dbReference type="Pfam" id="PF00249">
    <property type="entry name" value="Myb_DNA-binding"/>
    <property type="match status" value="2"/>
</dbReference>
<dbReference type="GO" id="GO:0003677">
    <property type="term" value="F:DNA binding"/>
    <property type="evidence" value="ECO:0007669"/>
    <property type="project" value="UniProtKB-KW"/>
</dbReference>
<dbReference type="InterPro" id="IPR015495">
    <property type="entry name" value="Myb_TF_plants"/>
</dbReference>
<keyword evidence="4" id="KW-0238">DNA-binding</keyword>
<feature type="domain" description="Myb-like" evidence="7">
    <location>
        <begin position="64"/>
        <end position="114"/>
    </location>
</feature>
<keyword evidence="5" id="KW-0804">Transcription</keyword>
<dbReference type="InterPro" id="IPR007658">
    <property type="entry name" value="DUF594"/>
</dbReference>
<dbReference type="InterPro" id="IPR009057">
    <property type="entry name" value="Homeodomain-like_sf"/>
</dbReference>
<gene>
    <name evidence="9" type="ORF">DVH24_017103</name>
</gene>
<comment type="subcellular location">
    <subcellularLocation>
        <location evidence="1">Nucleus</location>
    </subcellularLocation>
</comment>
<evidence type="ECO:0000256" key="1">
    <source>
        <dbReference type="ARBA" id="ARBA00004123"/>
    </source>
</evidence>
<name>A0A498IS13_MALDO</name>
<dbReference type="SMART" id="SM00717">
    <property type="entry name" value="SANT"/>
    <property type="match status" value="2"/>
</dbReference>
<dbReference type="AlphaFoldDB" id="A0A498IS13"/>
<comment type="caution">
    <text evidence="9">The sequence shown here is derived from an EMBL/GenBank/DDBJ whole genome shotgun (WGS) entry which is preliminary data.</text>
</comment>
<evidence type="ECO:0000313" key="9">
    <source>
        <dbReference type="EMBL" id="RXH86050.1"/>
    </source>
</evidence>
<proteinExistence type="predicted"/>
<evidence type="ECO:0000256" key="2">
    <source>
        <dbReference type="ARBA" id="ARBA00022737"/>
    </source>
</evidence>
<keyword evidence="3" id="KW-0805">Transcription regulation</keyword>
<evidence type="ECO:0000259" key="8">
    <source>
        <dbReference type="PROSITE" id="PS51294"/>
    </source>
</evidence>
<dbReference type="InterPro" id="IPR017930">
    <property type="entry name" value="Myb_dom"/>
</dbReference>
<reference evidence="9 10" key="1">
    <citation type="submission" date="2018-10" db="EMBL/GenBank/DDBJ databases">
        <title>A high-quality apple genome assembly.</title>
        <authorList>
            <person name="Hu J."/>
        </authorList>
    </citation>
    <scope>NUCLEOTIDE SEQUENCE [LARGE SCALE GENOMIC DNA]</scope>
    <source>
        <strain evidence="10">cv. HFTH1</strain>
        <tissue evidence="9">Young leaf</tissue>
    </source>
</reference>